<dbReference type="InterPro" id="IPR058240">
    <property type="entry name" value="rSAM_sf"/>
</dbReference>
<dbReference type="InterPro" id="IPR041489">
    <property type="entry name" value="PDZ_6"/>
</dbReference>
<dbReference type="SUPFAM" id="SSF50156">
    <property type="entry name" value="PDZ domain-like"/>
    <property type="match status" value="1"/>
</dbReference>
<sequence>MPKIRLVRPGSLAEELDLQPGDELLKINGTTINDIVDLQFALADEEIELEVKRVDGEVWQIEVDKDYDEGLGVEWEHPTVDRVHLCHNKCVFCFVDQIPGQMRKTLNVRDDDYRLSFLHGNFVTLTNLKEGELERIVRLKMSPLNISVHATNPQLRVRMVGNKKAGEILNQISYLADHDIEMNTQIVLCPEWNDGEELDRTIRDLAPFYPAVRTLSVVPVGLTKHRRGLHKLRSCTSEEARQVVHQVREWQEKLRPELGTSFVHAADEFYVLANEPVPPSDYYDDFSQTENGVGVIRTFLDELDEAYPKAPKRINGERRKVGIITSVSAERTIRASMKRFDGVHGLHYEVLPIVNNFYGNNVSVAGLLTATDIMAQLAGKVAHFDTLLLPDIMLKDDDDICLDDFRVDDMKRALKTDITVVPATGMGLVYGTLGYTQALPPRRRYEATLRSVANAQ</sequence>
<dbReference type="RefSeq" id="WP_268041968.1">
    <property type="nucleotide sequence ID" value="NZ_CP104064.1"/>
</dbReference>
<feature type="domain" description="PDZ" evidence="1">
    <location>
        <begin position="4"/>
        <end position="35"/>
    </location>
</feature>
<keyword evidence="3" id="KW-1185">Reference proteome</keyword>
<evidence type="ECO:0000259" key="1">
    <source>
        <dbReference type="PROSITE" id="PS50106"/>
    </source>
</evidence>
<dbReference type="Pfam" id="PF04459">
    <property type="entry name" value="DUF512"/>
    <property type="match status" value="1"/>
</dbReference>
<dbReference type="PROSITE" id="PS50106">
    <property type="entry name" value="PDZ"/>
    <property type="match status" value="1"/>
</dbReference>
<evidence type="ECO:0000313" key="3">
    <source>
        <dbReference type="Proteomes" id="UP001164803"/>
    </source>
</evidence>
<dbReference type="InterPro" id="IPR001478">
    <property type="entry name" value="PDZ"/>
</dbReference>
<dbReference type="Pfam" id="PF17820">
    <property type="entry name" value="PDZ_6"/>
    <property type="match status" value="1"/>
</dbReference>
<gene>
    <name evidence="2" type="ORF">NZD86_12235</name>
</gene>
<dbReference type="InterPro" id="IPR007549">
    <property type="entry name" value="DUF512"/>
</dbReference>
<dbReference type="Gene3D" id="3.20.20.70">
    <property type="entry name" value="Aldolase class I"/>
    <property type="match status" value="1"/>
</dbReference>
<dbReference type="SUPFAM" id="SSF102114">
    <property type="entry name" value="Radical SAM enzymes"/>
    <property type="match status" value="1"/>
</dbReference>
<evidence type="ECO:0000313" key="2">
    <source>
        <dbReference type="EMBL" id="WAH35093.1"/>
    </source>
</evidence>
<dbReference type="Gene3D" id="2.30.42.10">
    <property type="match status" value="1"/>
</dbReference>
<dbReference type="Pfam" id="PF19238">
    <property type="entry name" value="Radical_SAM_2"/>
    <property type="match status" value="1"/>
</dbReference>
<accession>A0ABY6YWZ3</accession>
<organism evidence="2 3">
    <name type="scientific">Alicyclobacillus dauci</name>
    <dbReference type="NCBI Taxonomy" id="1475485"/>
    <lineage>
        <taxon>Bacteria</taxon>
        <taxon>Bacillati</taxon>
        <taxon>Bacillota</taxon>
        <taxon>Bacilli</taxon>
        <taxon>Bacillales</taxon>
        <taxon>Alicyclobacillaceae</taxon>
        <taxon>Alicyclobacillus</taxon>
    </lineage>
</organism>
<reference evidence="2" key="1">
    <citation type="submission" date="2022-08" db="EMBL/GenBank/DDBJ databases">
        <title>Alicyclobacillus dauci DSM2870, complete genome.</title>
        <authorList>
            <person name="Wang Q."/>
            <person name="Cai R."/>
            <person name="Wang Z."/>
        </authorList>
    </citation>
    <scope>NUCLEOTIDE SEQUENCE</scope>
    <source>
        <strain evidence="2">DSM 28700</strain>
    </source>
</reference>
<dbReference type="InterPro" id="IPR045375">
    <property type="entry name" value="Put_radical_SAM-like_N"/>
</dbReference>
<dbReference type="InterPro" id="IPR013785">
    <property type="entry name" value="Aldolase_TIM"/>
</dbReference>
<dbReference type="Proteomes" id="UP001164803">
    <property type="component" value="Chromosome"/>
</dbReference>
<name>A0ABY6YWZ3_9BACL</name>
<dbReference type="EMBL" id="CP104064">
    <property type="protein sequence ID" value="WAH35093.1"/>
    <property type="molecule type" value="Genomic_DNA"/>
</dbReference>
<protein>
    <submittedName>
        <fullName evidence="2">DUF512 domain-containing protein</fullName>
    </submittedName>
</protein>
<dbReference type="InterPro" id="IPR036034">
    <property type="entry name" value="PDZ_sf"/>
</dbReference>
<proteinExistence type="predicted"/>